<dbReference type="PRINTS" id="PR00332">
    <property type="entry name" value="HISTRIAD"/>
</dbReference>
<organism evidence="1 2">
    <name type="scientific">Kipferlia bialata</name>
    <dbReference type="NCBI Taxonomy" id="797122"/>
    <lineage>
        <taxon>Eukaryota</taxon>
        <taxon>Metamonada</taxon>
        <taxon>Carpediemonas-like organisms</taxon>
        <taxon>Kipferlia</taxon>
    </lineage>
</organism>
<name>A0A9K3GEN8_9EUKA</name>
<dbReference type="InterPro" id="IPR001310">
    <property type="entry name" value="Histidine_triad_HIT"/>
</dbReference>
<dbReference type="AlphaFoldDB" id="A0A9K3GEN8"/>
<gene>
    <name evidence="1" type="ORF">KIPB_000098</name>
</gene>
<accession>A0A9K3GEN8</accession>
<keyword evidence="2" id="KW-1185">Reference proteome</keyword>
<dbReference type="Proteomes" id="UP000265618">
    <property type="component" value="Unassembled WGS sequence"/>
</dbReference>
<evidence type="ECO:0000313" key="1">
    <source>
        <dbReference type="EMBL" id="GIQ79451.1"/>
    </source>
</evidence>
<reference evidence="1 2" key="1">
    <citation type="journal article" date="2018" name="PLoS ONE">
        <title>The draft genome of Kipferlia bialata reveals reductive genome evolution in fornicate parasites.</title>
        <authorList>
            <person name="Tanifuji G."/>
            <person name="Takabayashi S."/>
            <person name="Kume K."/>
            <person name="Takagi M."/>
            <person name="Nakayama T."/>
            <person name="Kamikawa R."/>
            <person name="Inagaki Y."/>
            <person name="Hashimoto T."/>
        </authorList>
    </citation>
    <scope>NUCLEOTIDE SEQUENCE [LARGE SCALE GENOMIC DNA]</scope>
    <source>
        <strain evidence="1">NY0173</strain>
    </source>
</reference>
<dbReference type="Gene3D" id="3.30.428.10">
    <property type="entry name" value="HIT-like"/>
    <property type="match status" value="1"/>
</dbReference>
<dbReference type="InterPro" id="IPR036265">
    <property type="entry name" value="HIT-like_sf"/>
</dbReference>
<dbReference type="GO" id="GO:0009117">
    <property type="term" value="P:nucleotide metabolic process"/>
    <property type="evidence" value="ECO:0007669"/>
    <property type="project" value="TreeGrafter"/>
</dbReference>
<protein>
    <submittedName>
        <fullName evidence="1">Histidine triad (HIT) protein</fullName>
    </submittedName>
</protein>
<dbReference type="PANTHER" id="PTHR46648">
    <property type="entry name" value="HIT FAMILY PROTEIN 1"/>
    <property type="match status" value="1"/>
</dbReference>
<sequence>MADCIFCKIIAGDIPCHKVYEDEDVLAFLDIDPGPTTESLASVQRYMNDVAALSALLTAPLDAYLQSYTQAVRAHSAACVTAVQMRLVLPPFPVPPPPPPAIEAVLAQSTGLTLSHPTPTMCMAYARDVLCSWVQSYSQGSNPMMGGLTRALIPILAPLCMHEALHLGYTPFTASPSPISTPWALLATPPLPPPLSPSLYRAVLSHYTPLLSSGCLLVDSVCDAYVQILGERVPQGERERDGAGPVSEGQDPVVDAIVACVTFWMGQAEGGDSPLAVSRIVDACMRCVEVMGQRGYGLRGRAAQLYRRIGR</sequence>
<dbReference type="EMBL" id="BDIP01000009">
    <property type="protein sequence ID" value="GIQ79451.1"/>
    <property type="molecule type" value="Genomic_DNA"/>
</dbReference>
<dbReference type="PANTHER" id="PTHR46648:SF1">
    <property type="entry name" value="ADENOSINE 5'-MONOPHOSPHORAMIDASE HNT1"/>
    <property type="match status" value="1"/>
</dbReference>
<evidence type="ECO:0000313" key="2">
    <source>
        <dbReference type="Proteomes" id="UP000265618"/>
    </source>
</evidence>
<dbReference type="Pfam" id="PF11969">
    <property type="entry name" value="DcpS_C"/>
    <property type="match status" value="1"/>
</dbReference>
<dbReference type="OrthoDB" id="1915375at2759"/>
<proteinExistence type="predicted"/>
<dbReference type="SUPFAM" id="SSF54197">
    <property type="entry name" value="HIT-like"/>
    <property type="match status" value="1"/>
</dbReference>
<comment type="caution">
    <text evidence="1">The sequence shown here is derived from an EMBL/GenBank/DDBJ whole genome shotgun (WGS) entry which is preliminary data.</text>
</comment>